<dbReference type="UniPathway" id="UPA00085"/>
<evidence type="ECO:0000256" key="7">
    <source>
        <dbReference type="ARBA" id="ARBA00023136"/>
    </source>
</evidence>
<comment type="subunit">
    <text evidence="10">Probably interacts with PlsX.</text>
</comment>
<comment type="pathway">
    <text evidence="10">Lipid metabolism; phospholipid metabolism.</text>
</comment>
<keyword evidence="12" id="KW-1185">Reference proteome</keyword>
<accession>A0A6H1UIH0</accession>
<dbReference type="GO" id="GO:0008654">
    <property type="term" value="P:phospholipid biosynthetic process"/>
    <property type="evidence" value="ECO:0007669"/>
    <property type="project" value="UniProtKB-UniRule"/>
</dbReference>
<keyword evidence="11" id="KW-0012">Acyltransferase</keyword>
<evidence type="ECO:0000256" key="5">
    <source>
        <dbReference type="ARBA" id="ARBA00022989"/>
    </source>
</evidence>
<comment type="subcellular location">
    <subcellularLocation>
        <location evidence="10">Cell membrane</location>
        <topology evidence="10">Multi-pass membrane protein</topology>
    </subcellularLocation>
</comment>
<dbReference type="NCBIfam" id="TIGR00023">
    <property type="entry name" value="glycerol-3-phosphate 1-O-acyltransferase PlsY"/>
    <property type="match status" value="1"/>
</dbReference>
<evidence type="ECO:0000256" key="3">
    <source>
        <dbReference type="ARBA" id="ARBA00022679"/>
    </source>
</evidence>
<dbReference type="GO" id="GO:0043772">
    <property type="term" value="F:acyl-phosphate glycerol-3-phosphate acyltransferase activity"/>
    <property type="evidence" value="ECO:0007669"/>
    <property type="project" value="UniProtKB-UniRule"/>
</dbReference>
<evidence type="ECO:0000256" key="4">
    <source>
        <dbReference type="ARBA" id="ARBA00022692"/>
    </source>
</evidence>
<dbReference type="PANTHER" id="PTHR30309">
    <property type="entry name" value="INNER MEMBRANE PROTEIN YGIH"/>
    <property type="match status" value="1"/>
</dbReference>
<dbReference type="EMBL" id="CP051180">
    <property type="protein sequence ID" value="QIZ78907.1"/>
    <property type="molecule type" value="Genomic_DNA"/>
</dbReference>
<evidence type="ECO:0000313" key="11">
    <source>
        <dbReference type="EMBL" id="QIZ78907.1"/>
    </source>
</evidence>
<name>A0A6H1UIH0_9GAMM</name>
<dbReference type="SMART" id="SM01207">
    <property type="entry name" value="G3P_acyltransf"/>
    <property type="match status" value="1"/>
</dbReference>
<evidence type="ECO:0000256" key="10">
    <source>
        <dbReference type="HAMAP-Rule" id="MF_01043"/>
    </source>
</evidence>
<evidence type="ECO:0000313" key="12">
    <source>
        <dbReference type="Proteomes" id="UP000501602"/>
    </source>
</evidence>
<keyword evidence="8 10" id="KW-0594">Phospholipid biosynthesis</keyword>
<feature type="transmembrane region" description="Helical" evidence="10">
    <location>
        <begin position="135"/>
        <end position="168"/>
    </location>
</feature>
<gene>
    <name evidence="10 11" type="primary">plsY</name>
    <name evidence="11" type="ORF">HER31_13125</name>
</gene>
<evidence type="ECO:0000256" key="6">
    <source>
        <dbReference type="ARBA" id="ARBA00023098"/>
    </source>
</evidence>
<evidence type="ECO:0000256" key="8">
    <source>
        <dbReference type="ARBA" id="ARBA00023209"/>
    </source>
</evidence>
<dbReference type="EC" id="2.3.1.275" evidence="10"/>
<evidence type="ECO:0000256" key="2">
    <source>
        <dbReference type="ARBA" id="ARBA00022516"/>
    </source>
</evidence>
<comment type="catalytic activity">
    <reaction evidence="10">
        <text>an acyl phosphate + sn-glycerol 3-phosphate = a 1-acyl-sn-glycero-3-phosphate + phosphate</text>
        <dbReference type="Rhea" id="RHEA:34075"/>
        <dbReference type="ChEBI" id="CHEBI:43474"/>
        <dbReference type="ChEBI" id="CHEBI:57597"/>
        <dbReference type="ChEBI" id="CHEBI:57970"/>
        <dbReference type="ChEBI" id="CHEBI:59918"/>
        <dbReference type="EC" id="2.3.1.275"/>
    </reaction>
</comment>
<comment type="function">
    <text evidence="10">Catalyzes the transfer of an acyl group from acyl-phosphate (acyl-PO(4)) to glycerol-3-phosphate (G3P) to form lysophosphatidic acid (LPA). This enzyme utilizes acyl-phosphate as fatty acyl donor, but not acyl-CoA or acyl-ACP.</text>
</comment>
<keyword evidence="4 10" id="KW-0812">Transmembrane</keyword>
<dbReference type="KEGG" id="fes:HER31_13125"/>
<dbReference type="PANTHER" id="PTHR30309:SF0">
    <property type="entry name" value="GLYCEROL-3-PHOSPHATE ACYLTRANSFERASE-RELATED"/>
    <property type="match status" value="1"/>
</dbReference>
<dbReference type="HAMAP" id="MF_01043">
    <property type="entry name" value="PlsY"/>
    <property type="match status" value="1"/>
</dbReference>
<keyword evidence="3 10" id="KW-0808">Transferase</keyword>
<organism evidence="11 12">
    <name type="scientific">Ferrimonas lipolytica</name>
    <dbReference type="NCBI Taxonomy" id="2724191"/>
    <lineage>
        <taxon>Bacteria</taxon>
        <taxon>Pseudomonadati</taxon>
        <taxon>Pseudomonadota</taxon>
        <taxon>Gammaproteobacteria</taxon>
        <taxon>Alteromonadales</taxon>
        <taxon>Ferrimonadaceae</taxon>
        <taxon>Ferrimonas</taxon>
    </lineage>
</organism>
<proteinExistence type="inferred from homology"/>
<reference evidence="11 12" key="1">
    <citation type="submission" date="2020-04" db="EMBL/GenBank/DDBJ databases">
        <title>Ferrimonas sp. S7 isolated from sea water.</title>
        <authorList>
            <person name="Bae S.S."/>
            <person name="Baek K."/>
        </authorList>
    </citation>
    <scope>NUCLEOTIDE SEQUENCE [LARGE SCALE GENOMIC DNA]</scope>
    <source>
        <strain evidence="11 12">S7</strain>
    </source>
</reference>
<keyword evidence="5 10" id="KW-1133">Transmembrane helix</keyword>
<comment type="caution">
    <text evidence="10">Lacks conserved residue(s) required for the propagation of feature annotation.</text>
</comment>
<keyword evidence="6 10" id="KW-0443">Lipid metabolism</keyword>
<keyword evidence="7 10" id="KW-0472">Membrane</keyword>
<comment type="similarity">
    <text evidence="10">Belongs to the PlsY family.</text>
</comment>
<dbReference type="Proteomes" id="UP000501602">
    <property type="component" value="Chromosome"/>
</dbReference>
<protein>
    <recommendedName>
        <fullName evidence="10">Glycerol-3-phosphate acyltransferase</fullName>
    </recommendedName>
    <alternativeName>
        <fullName evidence="10">Acyl-PO4 G3P acyltransferase</fullName>
    </alternativeName>
    <alternativeName>
        <fullName evidence="10">Acyl-phosphate--glycerol-3-phosphate acyltransferase</fullName>
    </alternativeName>
    <alternativeName>
        <fullName evidence="10">G3P acyltransferase</fullName>
        <shortName evidence="10">GPAT</shortName>
        <ecNumber evidence="10">2.3.1.275</ecNumber>
    </alternativeName>
    <alternativeName>
        <fullName evidence="10">Lysophosphatidic acid synthase</fullName>
        <shortName evidence="10">LPA synthase</shortName>
    </alternativeName>
</protein>
<dbReference type="GO" id="GO:0005886">
    <property type="term" value="C:plasma membrane"/>
    <property type="evidence" value="ECO:0007669"/>
    <property type="project" value="UniProtKB-SubCell"/>
</dbReference>
<keyword evidence="2 10" id="KW-0444">Lipid biosynthesis</keyword>
<feature type="transmembrane region" description="Helical" evidence="10">
    <location>
        <begin position="107"/>
        <end position="129"/>
    </location>
</feature>
<keyword evidence="9 10" id="KW-1208">Phospholipid metabolism</keyword>
<feature type="transmembrane region" description="Helical" evidence="10">
    <location>
        <begin position="74"/>
        <end position="95"/>
    </location>
</feature>
<dbReference type="InterPro" id="IPR003811">
    <property type="entry name" value="G3P_acylTferase_PlsY"/>
</dbReference>
<sequence>MAIAAYLLGSISSAVLICRVFRLPDPRHSGSGNPGATNVLRLGGKLPAILVLLCDILKGTIPVWGCYFLGLSPWALAAIGVAATLGHIYPIFFGFDGGKGVATALGAIAPIGWELLLALAITWLVVALITRYSSLAAIISCGLAPLFTFFFKAQYTGSVSVLIALILWRHRDNFIRLYKGTEPKLGTKRTTAPEP</sequence>
<evidence type="ECO:0000256" key="9">
    <source>
        <dbReference type="ARBA" id="ARBA00023264"/>
    </source>
</evidence>
<dbReference type="AlphaFoldDB" id="A0A6H1UIH0"/>
<keyword evidence="1 10" id="KW-1003">Cell membrane</keyword>
<evidence type="ECO:0000256" key="1">
    <source>
        <dbReference type="ARBA" id="ARBA00022475"/>
    </source>
</evidence>
<dbReference type="Pfam" id="PF02660">
    <property type="entry name" value="G3P_acyltransf"/>
    <property type="match status" value="1"/>
</dbReference>